<organism evidence="7 8">
    <name type="scientific">Acidiferrimicrobium australe</name>
    <dbReference type="NCBI Taxonomy" id="2664430"/>
    <lineage>
        <taxon>Bacteria</taxon>
        <taxon>Bacillati</taxon>
        <taxon>Actinomycetota</taxon>
        <taxon>Acidimicrobiia</taxon>
        <taxon>Acidimicrobiales</taxon>
        <taxon>Acidimicrobiaceae</taxon>
        <taxon>Acidiferrimicrobium</taxon>
    </lineage>
</organism>
<dbReference type="PANTHER" id="PTHR32479:SF19">
    <property type="entry name" value="ANAEROBIC GLYCEROL-3-PHOSPHATE DEHYDROGENASE SUBUNIT C"/>
    <property type="match status" value="1"/>
</dbReference>
<feature type="non-terminal residue" evidence="7">
    <location>
        <position position="1"/>
    </location>
</feature>
<keyword evidence="8" id="KW-1185">Reference proteome</keyword>
<keyword evidence="4" id="KW-0408">Iron</keyword>
<evidence type="ECO:0000259" key="6">
    <source>
        <dbReference type="Pfam" id="PF02754"/>
    </source>
</evidence>
<sequence length="269" mass="28529">VAQRAGLVPARLGLPRLPLRQPVQRPTPHPPGDDVWLFTGCVMDAWQRDVHLAAQGVLEAAGFGVRPTGDEAPCCGALHQHAGLSDRTRALAATVMAALPGPAPVLVDSAGCGAALKDYGRLLGTPEANAFSARVYDIQEWLAAHRDRLPEVAAGDRLRRRVAVQDPCHLRHVQRVHQATRVVLAPYVDELVELDDEGLCCGAGGAYSALQPDLAGQIRDRKVAAIERVSPDVVASANPGCSMHLAAAGVVTAHPMTLVWEALRHARAG</sequence>
<feature type="domain" description="Cysteine-rich" evidence="6">
    <location>
        <begin position="36"/>
        <end position="117"/>
    </location>
</feature>
<feature type="domain" description="Cysteine-rich" evidence="6">
    <location>
        <begin position="162"/>
        <end position="245"/>
    </location>
</feature>
<dbReference type="InterPro" id="IPR004017">
    <property type="entry name" value="Cys_rich_dom"/>
</dbReference>
<evidence type="ECO:0000256" key="5">
    <source>
        <dbReference type="ARBA" id="ARBA00023014"/>
    </source>
</evidence>
<keyword evidence="1" id="KW-0004">4Fe-4S</keyword>
<dbReference type="Pfam" id="PF02754">
    <property type="entry name" value="CCG"/>
    <property type="match status" value="2"/>
</dbReference>
<evidence type="ECO:0000256" key="1">
    <source>
        <dbReference type="ARBA" id="ARBA00022485"/>
    </source>
</evidence>
<evidence type="ECO:0000313" key="7">
    <source>
        <dbReference type="EMBL" id="MST34483.1"/>
    </source>
</evidence>
<keyword evidence="2" id="KW-0479">Metal-binding</keyword>
<evidence type="ECO:0000256" key="4">
    <source>
        <dbReference type="ARBA" id="ARBA00023004"/>
    </source>
</evidence>
<keyword evidence="5" id="KW-0411">Iron-sulfur</keyword>
<keyword evidence="3" id="KW-0677">Repeat</keyword>
<proteinExistence type="predicted"/>
<reference evidence="7 8" key="1">
    <citation type="submission" date="2019-11" db="EMBL/GenBank/DDBJ databases">
        <title>Acidiferrimicrobium australis gen. nov., sp. nov., an acidophilic and obligately heterotrophic, member of the Actinobacteria that catalyses dissimilatory oxido- reduction of iron isolated from metal-rich acidic water in Chile.</title>
        <authorList>
            <person name="Gonzalez D."/>
            <person name="Huber K."/>
            <person name="Hedrich S."/>
            <person name="Rojas-Villalobos C."/>
            <person name="Quatrini R."/>
            <person name="Dinamarca M.A."/>
            <person name="Schwarz A."/>
            <person name="Canales C."/>
            <person name="Nancucheo I."/>
        </authorList>
    </citation>
    <scope>NUCLEOTIDE SEQUENCE [LARGE SCALE GENOMIC DNA]</scope>
    <source>
        <strain evidence="7 8">USS-CCA1</strain>
    </source>
</reference>
<comment type="caution">
    <text evidence="7">The sequence shown here is derived from an EMBL/GenBank/DDBJ whole genome shotgun (WGS) entry which is preliminary data.</text>
</comment>
<dbReference type="PANTHER" id="PTHR32479">
    <property type="entry name" value="GLYCOLATE OXIDASE IRON-SULFUR SUBUNIT"/>
    <property type="match status" value="1"/>
</dbReference>
<protein>
    <recommendedName>
        <fullName evidence="6">Cysteine-rich domain-containing protein</fullName>
    </recommendedName>
</protein>
<name>A0ABW9QYM2_9ACTN</name>
<evidence type="ECO:0000256" key="3">
    <source>
        <dbReference type="ARBA" id="ARBA00022737"/>
    </source>
</evidence>
<accession>A0ABW9QYM2</accession>
<dbReference type="Proteomes" id="UP000437736">
    <property type="component" value="Unassembled WGS sequence"/>
</dbReference>
<dbReference type="EMBL" id="WJHE01001029">
    <property type="protein sequence ID" value="MST34483.1"/>
    <property type="molecule type" value="Genomic_DNA"/>
</dbReference>
<evidence type="ECO:0000313" key="8">
    <source>
        <dbReference type="Proteomes" id="UP000437736"/>
    </source>
</evidence>
<gene>
    <name evidence="7" type="ORF">GHK86_17365</name>
</gene>
<evidence type="ECO:0000256" key="2">
    <source>
        <dbReference type="ARBA" id="ARBA00022723"/>
    </source>
</evidence>